<dbReference type="Proteomes" id="UP000011205">
    <property type="component" value="Unassembled WGS sequence"/>
</dbReference>
<protein>
    <submittedName>
        <fullName evidence="1">Uncharacterized protein</fullName>
    </submittedName>
</protein>
<reference evidence="1 2" key="1">
    <citation type="journal article" date="2013" name="Genome Announc.">
        <title>Draft Genome Sequence of Streptomyces viridochromogenes Strain Tu57, Producer of Avilamycin.</title>
        <authorList>
            <person name="Gruning B.A."/>
            <person name="Erxleben A."/>
            <person name="Hahnlein A."/>
            <person name="Gunther S."/>
        </authorList>
    </citation>
    <scope>NUCLEOTIDE SEQUENCE [LARGE SCALE GENOMIC DNA]</scope>
    <source>
        <strain evidence="1 2">Tue57</strain>
    </source>
</reference>
<accession>L8P7D1</accession>
<proteinExistence type="predicted"/>
<name>L8P7D1_STRVR</name>
<sequence length="110" mass="11491">MVLNALAIPGASAFAVDQGFANQLLNEPGRSRVLNLLRDETRRLLVPQAFMLLARMAMGTSPDTLPEGTHEGDTVGALFGLSQTMGLFLESGSTVIGDRPGTRAVAGAGH</sequence>
<gene>
    <name evidence="1" type="ORF">STVIR_7890</name>
</gene>
<dbReference type="EMBL" id="AMLP01000243">
    <property type="protein sequence ID" value="ELS51162.1"/>
    <property type="molecule type" value="Genomic_DNA"/>
</dbReference>
<dbReference type="AlphaFoldDB" id="L8P7D1"/>
<organism evidence="1 2">
    <name type="scientific">Streptomyces viridochromogenes Tue57</name>
    <dbReference type="NCBI Taxonomy" id="1160705"/>
    <lineage>
        <taxon>Bacteria</taxon>
        <taxon>Bacillati</taxon>
        <taxon>Actinomycetota</taxon>
        <taxon>Actinomycetes</taxon>
        <taxon>Kitasatosporales</taxon>
        <taxon>Streptomycetaceae</taxon>
        <taxon>Streptomyces</taxon>
    </lineage>
</organism>
<evidence type="ECO:0000313" key="1">
    <source>
        <dbReference type="EMBL" id="ELS51162.1"/>
    </source>
</evidence>
<comment type="caution">
    <text evidence="1">The sequence shown here is derived from an EMBL/GenBank/DDBJ whole genome shotgun (WGS) entry which is preliminary data.</text>
</comment>
<evidence type="ECO:0000313" key="2">
    <source>
        <dbReference type="Proteomes" id="UP000011205"/>
    </source>
</evidence>
<dbReference type="PATRIC" id="fig|1160705.3.peg.7800"/>